<dbReference type="Proteomes" id="UP000254572">
    <property type="component" value="Unassembled WGS sequence"/>
</dbReference>
<reference evidence="3 4" key="1">
    <citation type="submission" date="2018-06" db="EMBL/GenBank/DDBJ databases">
        <authorList>
            <consortium name="Pathogen Informatics"/>
            <person name="Doyle S."/>
        </authorList>
    </citation>
    <scope>NUCLEOTIDE SEQUENCE [LARGE SCALE GENOMIC DNA]</scope>
    <source>
        <strain evidence="3 4">NCTC13294</strain>
    </source>
</reference>
<keyword evidence="4" id="KW-1185">Reference proteome</keyword>
<feature type="signal peptide" evidence="2">
    <location>
        <begin position="1"/>
        <end position="18"/>
    </location>
</feature>
<evidence type="ECO:0000313" key="4">
    <source>
        <dbReference type="Proteomes" id="UP000254572"/>
    </source>
</evidence>
<gene>
    <name evidence="3" type="ORF">NCTC13294_00647</name>
</gene>
<sequence>MKRAIVHNLWTASIPVMLAGCAFFPQSDPSLTPEQLAYVRTHNIVVQPLPVGYEEPLLVHTRSGKVGTDVGVNIAFAVLTGSYNYKSPKGDGPRDRFSNNGQPLQGAVKNKIRQEAAEEIHSSEPTRVLNKLLAERYPATVAPTKDNLTISTTPVAWHLYYGKGDTFTLEYAGDITLKLPAAKIKRTLWCDRKSEQALTREQWLENDAARIRDYAQETALQCANQALDFLQLPRLPTQQALPQAALPIDTAPTQADAATTKQ</sequence>
<evidence type="ECO:0000313" key="3">
    <source>
        <dbReference type="EMBL" id="SUX19991.1"/>
    </source>
</evidence>
<dbReference type="EMBL" id="UFUW01000001">
    <property type="protein sequence ID" value="SUX19991.1"/>
    <property type="molecule type" value="Genomic_DNA"/>
</dbReference>
<accession>A0A381E245</accession>
<feature type="compositionally biased region" description="Low complexity" evidence="1">
    <location>
        <begin position="249"/>
        <end position="262"/>
    </location>
</feature>
<feature type="chain" id="PRO_5016599538" description="Lipoprotein" evidence="2">
    <location>
        <begin position="19"/>
        <end position="262"/>
    </location>
</feature>
<dbReference type="RefSeq" id="WP_115610903.1">
    <property type="nucleotide sequence ID" value="NZ_JBHLZC010000001.1"/>
</dbReference>
<evidence type="ECO:0000256" key="1">
    <source>
        <dbReference type="SAM" id="MobiDB-lite"/>
    </source>
</evidence>
<name>A0A381E245_9GAMM</name>
<protein>
    <recommendedName>
        <fullName evidence="5">Lipoprotein</fullName>
    </recommendedName>
</protein>
<feature type="region of interest" description="Disordered" evidence="1">
    <location>
        <begin position="243"/>
        <end position="262"/>
    </location>
</feature>
<dbReference type="PROSITE" id="PS51257">
    <property type="entry name" value="PROKAR_LIPOPROTEIN"/>
    <property type="match status" value="1"/>
</dbReference>
<organism evidence="3 4">
    <name type="scientific">Cardiobacterium valvarum</name>
    <dbReference type="NCBI Taxonomy" id="194702"/>
    <lineage>
        <taxon>Bacteria</taxon>
        <taxon>Pseudomonadati</taxon>
        <taxon>Pseudomonadota</taxon>
        <taxon>Gammaproteobacteria</taxon>
        <taxon>Cardiobacteriales</taxon>
        <taxon>Cardiobacteriaceae</taxon>
        <taxon>Cardiobacterium</taxon>
    </lineage>
</organism>
<evidence type="ECO:0008006" key="5">
    <source>
        <dbReference type="Google" id="ProtNLM"/>
    </source>
</evidence>
<evidence type="ECO:0000256" key="2">
    <source>
        <dbReference type="SAM" id="SignalP"/>
    </source>
</evidence>
<dbReference type="OrthoDB" id="9964839at2"/>
<keyword evidence="2" id="KW-0732">Signal</keyword>
<dbReference type="AlphaFoldDB" id="A0A381E245"/>
<proteinExistence type="predicted"/>